<evidence type="ECO:0000313" key="1">
    <source>
        <dbReference type="Proteomes" id="UP000887580"/>
    </source>
</evidence>
<proteinExistence type="predicted"/>
<name>A0AC35FEK7_9BILA</name>
<dbReference type="Proteomes" id="UP000887580">
    <property type="component" value="Unplaced"/>
</dbReference>
<sequence>MMPRGTSQTRTKNGITLIYENLDTTVPQSTFQKYIDMIFKAYPKQCAKYNPNCPKQLGLITNASYDGAAFNGGNQITVGGPYAKANPNDVNMIAHETFHSVQAYPNRDPLWITEPLASFAGLEFAVDNWSLDYALTYWKYQSTDHYTQSYGDTPRFYVYLEKRFPGIVKYIDSIMRNNQQGSGAFWMNFTGETVDQLWADYVRSNAVVCPTGDGVATWNTATRDFALKLMNEKRSQIANGTFVMSNGAIAPAAKNMNKLTYSCEYENAIQNYMSTCKSFTLGNTFGFSLVFPWVVNSINEALTLAVPYYFGFTVSNSNGNAMLTQGSAQFAYDNATTIGCGFTKTPCSTDIKSEIYCVVGPVLPSSSPVYTVGSKCTSNSQCTRAGYSVCDIQSGLCTPPPTTSSTTTTTTTTTTTKAPATTQPTMPGCPNGNGVTTWNTATRDFALKLMNEKRSQIANGTFVMSNGAIAPAAKNMNKLTYSCEYEIAIQNYMSTCKSFTLGNTFGFSLGFPWVVNSINDALTTGVPYYFGFTVANQNGSAMVTQGPAQFAYDQARLIGCGFTNTPCSSGIKSELYCFVGPVLPSSSPVYTIGSKCTSNS</sequence>
<accession>A0AC35FEK7</accession>
<organism evidence="1 2">
    <name type="scientific">Panagrolaimus sp. PS1159</name>
    <dbReference type="NCBI Taxonomy" id="55785"/>
    <lineage>
        <taxon>Eukaryota</taxon>
        <taxon>Metazoa</taxon>
        <taxon>Ecdysozoa</taxon>
        <taxon>Nematoda</taxon>
        <taxon>Chromadorea</taxon>
        <taxon>Rhabditida</taxon>
        <taxon>Tylenchina</taxon>
        <taxon>Panagrolaimomorpha</taxon>
        <taxon>Panagrolaimoidea</taxon>
        <taxon>Panagrolaimidae</taxon>
        <taxon>Panagrolaimus</taxon>
    </lineage>
</organism>
<evidence type="ECO:0000313" key="2">
    <source>
        <dbReference type="WBParaSite" id="PS1159_v2.g15930.t1"/>
    </source>
</evidence>
<dbReference type="WBParaSite" id="PS1159_v2.g15930.t1">
    <property type="protein sequence ID" value="PS1159_v2.g15930.t1"/>
    <property type="gene ID" value="PS1159_v2.g15930"/>
</dbReference>
<protein>
    <submittedName>
        <fullName evidence="2">SCP domain-containing protein</fullName>
    </submittedName>
</protein>
<reference evidence="2" key="1">
    <citation type="submission" date="2022-11" db="UniProtKB">
        <authorList>
            <consortium name="WormBaseParasite"/>
        </authorList>
    </citation>
    <scope>IDENTIFICATION</scope>
</reference>